<keyword evidence="3 8" id="KW-0813">Transport</keyword>
<feature type="transmembrane region" description="Helical" evidence="8">
    <location>
        <begin position="257"/>
        <end position="275"/>
    </location>
</feature>
<evidence type="ECO:0000256" key="3">
    <source>
        <dbReference type="ARBA" id="ARBA00022448"/>
    </source>
</evidence>
<reference evidence="13 14" key="1">
    <citation type="journal article" date="2014" name="BMC Genomics">
        <title>Comparison of environmental and isolate Sulfobacillus genomes reveals diverse carbon, sulfur, nitrogen, and hydrogen metabolisms.</title>
        <authorList>
            <person name="Justice N.B."/>
            <person name="Norman A."/>
            <person name="Brown C.T."/>
            <person name="Singh A."/>
            <person name="Thomas B.C."/>
            <person name="Banfield J.F."/>
        </authorList>
    </citation>
    <scope>NUCLEOTIDE SEQUENCE [LARGE SCALE GENOMIC DNA]</scope>
    <source>
        <strain evidence="13">AMDSBA1</strain>
    </source>
</reference>
<evidence type="ECO:0000313" key="14">
    <source>
        <dbReference type="Proteomes" id="UP000242699"/>
    </source>
</evidence>
<feature type="transmembrane region" description="Helical" evidence="8">
    <location>
        <begin position="287"/>
        <end position="309"/>
    </location>
</feature>
<feature type="region of interest" description="Disordered" evidence="10">
    <location>
        <begin position="535"/>
        <end position="554"/>
    </location>
</feature>
<evidence type="ECO:0000313" key="13">
    <source>
        <dbReference type="EMBL" id="PSR29665.1"/>
    </source>
</evidence>
<comment type="similarity">
    <text evidence="2">Belongs to the CPA3 antiporters (TC 2.A.63) subunit A family.</text>
</comment>
<dbReference type="GO" id="GO:0008137">
    <property type="term" value="F:NADH dehydrogenase (ubiquinone) activity"/>
    <property type="evidence" value="ECO:0007669"/>
    <property type="project" value="InterPro"/>
</dbReference>
<feature type="transmembrane region" description="Helical" evidence="8">
    <location>
        <begin position="81"/>
        <end position="110"/>
    </location>
</feature>
<dbReference type="Pfam" id="PF00662">
    <property type="entry name" value="Proton_antipo_N"/>
    <property type="match status" value="1"/>
</dbReference>
<comment type="function">
    <text evidence="8">Part of an energy-coupled inorganic carbon pump.</text>
</comment>
<protein>
    <recommendedName>
        <fullName evidence="8">Probable inorganic carbon transporter subunit DabB</fullName>
    </recommendedName>
</protein>
<evidence type="ECO:0000256" key="6">
    <source>
        <dbReference type="ARBA" id="ARBA00022989"/>
    </source>
</evidence>
<evidence type="ECO:0000256" key="8">
    <source>
        <dbReference type="HAMAP-Rule" id="MF_00862"/>
    </source>
</evidence>
<comment type="subunit">
    <text evidence="8">Forms a complex with DabA.</text>
</comment>
<dbReference type="PRINTS" id="PR01434">
    <property type="entry name" value="NADHDHGNASE5"/>
</dbReference>
<evidence type="ECO:0000256" key="5">
    <source>
        <dbReference type="ARBA" id="ARBA00022692"/>
    </source>
</evidence>
<dbReference type="GO" id="GO:0003954">
    <property type="term" value="F:NADH dehydrogenase activity"/>
    <property type="evidence" value="ECO:0007669"/>
    <property type="project" value="TreeGrafter"/>
</dbReference>
<evidence type="ECO:0000256" key="1">
    <source>
        <dbReference type="ARBA" id="ARBA00004127"/>
    </source>
</evidence>
<evidence type="ECO:0000256" key="7">
    <source>
        <dbReference type="ARBA" id="ARBA00023136"/>
    </source>
</evidence>
<dbReference type="InterPro" id="IPR046396">
    <property type="entry name" value="Transporter_DabB"/>
</dbReference>
<proteinExistence type="inferred from homology"/>
<evidence type="ECO:0000259" key="11">
    <source>
        <dbReference type="Pfam" id="PF00361"/>
    </source>
</evidence>
<comment type="similarity">
    <text evidence="8">Belongs to the inorganic carbon transporter (TC 9.A.2) DabB family.</text>
</comment>
<feature type="transmembrane region" description="Helical" evidence="8">
    <location>
        <begin position="45"/>
        <end position="61"/>
    </location>
</feature>
<keyword evidence="4 8" id="KW-1003">Cell membrane</keyword>
<evidence type="ECO:0000256" key="9">
    <source>
        <dbReference type="RuleBase" id="RU000320"/>
    </source>
</evidence>
<feature type="domain" description="NADH:quinone oxidoreductase/Mrp antiporter transmembrane" evidence="11">
    <location>
        <begin position="140"/>
        <end position="361"/>
    </location>
</feature>
<keyword evidence="6 8" id="KW-1133">Transmembrane helix</keyword>
<feature type="transmembrane region" description="Helical" evidence="8">
    <location>
        <begin position="434"/>
        <end position="452"/>
    </location>
</feature>
<feature type="transmembrane region" description="Helical" evidence="8">
    <location>
        <begin position="404"/>
        <end position="422"/>
    </location>
</feature>
<name>A0A2T2X5B1_9FIRM</name>
<dbReference type="InterPro" id="IPR003945">
    <property type="entry name" value="NU5C-like"/>
</dbReference>
<dbReference type="PANTHER" id="PTHR42829:SF1">
    <property type="entry name" value="INORGANIC CARBON TRANSPORTER SUBUNIT DABB-RELATED"/>
    <property type="match status" value="1"/>
</dbReference>
<feature type="transmembrane region" description="Helical" evidence="8">
    <location>
        <begin position="321"/>
        <end position="341"/>
    </location>
</feature>
<dbReference type="PANTHER" id="PTHR42829">
    <property type="entry name" value="NADH-UBIQUINONE OXIDOREDUCTASE CHAIN 5"/>
    <property type="match status" value="1"/>
</dbReference>
<comment type="subcellular location">
    <subcellularLocation>
        <location evidence="8">Cell membrane</location>
        <topology evidence="8">Multi-pass membrane protein</topology>
    </subcellularLocation>
    <subcellularLocation>
        <location evidence="1">Endomembrane system</location>
        <topology evidence="1">Multi-pass membrane protein</topology>
    </subcellularLocation>
    <subcellularLocation>
        <location evidence="9">Membrane</location>
        <topology evidence="9">Multi-pass membrane protein</topology>
    </subcellularLocation>
</comment>
<feature type="domain" description="NADH-Ubiquinone oxidoreductase (complex I) chain 5 N-terminal" evidence="12">
    <location>
        <begin position="81"/>
        <end position="122"/>
    </location>
</feature>
<dbReference type="InterPro" id="IPR001516">
    <property type="entry name" value="Proton_antipo_N"/>
</dbReference>
<dbReference type="GO" id="GO:0012505">
    <property type="term" value="C:endomembrane system"/>
    <property type="evidence" value="ECO:0007669"/>
    <property type="project" value="UniProtKB-SubCell"/>
</dbReference>
<dbReference type="Pfam" id="PF00361">
    <property type="entry name" value="Proton_antipo_M"/>
    <property type="match status" value="1"/>
</dbReference>
<accession>A0A2T2X5B1</accession>
<dbReference type="Proteomes" id="UP000242699">
    <property type="component" value="Unassembled WGS sequence"/>
</dbReference>
<organism evidence="13 14">
    <name type="scientific">Sulfobacillus benefaciens</name>
    <dbReference type="NCBI Taxonomy" id="453960"/>
    <lineage>
        <taxon>Bacteria</taxon>
        <taxon>Bacillati</taxon>
        <taxon>Bacillota</taxon>
        <taxon>Clostridia</taxon>
        <taxon>Eubacteriales</taxon>
        <taxon>Clostridiales Family XVII. Incertae Sedis</taxon>
        <taxon>Sulfobacillus</taxon>
    </lineage>
</organism>
<feature type="transmembrane region" description="Helical" evidence="8">
    <location>
        <begin position="177"/>
        <end position="198"/>
    </location>
</feature>
<keyword evidence="5 8" id="KW-0812">Transmembrane</keyword>
<comment type="caution">
    <text evidence="13">The sequence shown here is derived from an EMBL/GenBank/DDBJ whole genome shotgun (WGS) entry which is preliminary data.</text>
</comment>
<dbReference type="AlphaFoldDB" id="A0A2T2X5B1"/>
<dbReference type="GO" id="GO:0015990">
    <property type="term" value="P:electron transport coupled proton transport"/>
    <property type="evidence" value="ECO:0007669"/>
    <property type="project" value="TreeGrafter"/>
</dbReference>
<feature type="transmembrane region" description="Helical" evidence="8">
    <location>
        <begin position="6"/>
        <end position="25"/>
    </location>
</feature>
<evidence type="ECO:0000256" key="10">
    <source>
        <dbReference type="SAM" id="MobiDB-lite"/>
    </source>
</evidence>
<feature type="transmembrane region" description="Helical" evidence="8">
    <location>
        <begin position="472"/>
        <end position="492"/>
    </location>
</feature>
<dbReference type="GO" id="GO:0005886">
    <property type="term" value="C:plasma membrane"/>
    <property type="evidence" value="ECO:0007669"/>
    <property type="project" value="UniProtKB-SubCell"/>
</dbReference>
<evidence type="ECO:0000256" key="2">
    <source>
        <dbReference type="ARBA" id="ARBA00008483"/>
    </source>
</evidence>
<dbReference type="InterPro" id="IPR001750">
    <property type="entry name" value="ND/Mrp_TM"/>
</dbReference>
<feature type="transmembrane region" description="Helical" evidence="8">
    <location>
        <begin position="379"/>
        <end position="398"/>
    </location>
</feature>
<keyword evidence="7 8" id="KW-0472">Membrane</keyword>
<dbReference type="GO" id="GO:0042773">
    <property type="term" value="P:ATP synthesis coupled electron transport"/>
    <property type="evidence" value="ECO:0007669"/>
    <property type="project" value="InterPro"/>
</dbReference>
<gene>
    <name evidence="8" type="primary">dabB</name>
    <name evidence="13" type="ORF">C7B43_07695</name>
</gene>
<evidence type="ECO:0000259" key="12">
    <source>
        <dbReference type="Pfam" id="PF00662"/>
    </source>
</evidence>
<sequence>MPTLSMATAILMLILPWPLLLTGVIGTRGSNSHFRLMRELTTKSAWFALVSAILAVIAYLSRSNVSETFLSVPLPWGLNRFALSVDVNSLTVLMTLLVTLVGLVVSRYAFTYMDGDPHEGAFHRWLSLTLGSFLMMITTGNLWEFFIFWVATSLFLHNLLAFYRDRPLAVLAARKKYLFHRIADVSLFIALVLVVRTLHTTEFDRLLPAVAGIQGNLPVTLQAAAGLFLLSAVLKSAQVPFHGWLIQVMEAPTPVSALLHAGIIYTGTFLLLRMTPIMSRVPWSGDLLIVIGLGSVTAASLMMMTATNIKGSLAYSTCAQMGFMLLELGLGVYALALLHIVSHAVYKAHAFLSSGSIVDHSRWPAIPAATAALSTTKTVGSWFAGAVVVILTGWILQVPLLRDLPITVMGIILAIALSQLIWQTFIKEESGIKAFMWSIGLSALLAALYFLLDALFTVLFGTVLPVPVVSGGITHDLLLGLTVAAFVSLLWIQQRLPRLLEHPLWQAVFVHLYNDLYFDMMISRWIRKWTATAHPQSLPNSREPEHQLRKVISS</sequence>
<evidence type="ECO:0000256" key="4">
    <source>
        <dbReference type="ARBA" id="ARBA00022475"/>
    </source>
</evidence>
<dbReference type="EMBL" id="PXYT01000014">
    <property type="protein sequence ID" value="PSR29665.1"/>
    <property type="molecule type" value="Genomic_DNA"/>
</dbReference>
<dbReference type="HAMAP" id="MF_00862">
    <property type="entry name" value="DabB"/>
    <property type="match status" value="1"/>
</dbReference>